<evidence type="ECO:0000256" key="1">
    <source>
        <dbReference type="SAM" id="SignalP"/>
    </source>
</evidence>
<keyword evidence="1" id="KW-0732">Signal</keyword>
<protein>
    <recommendedName>
        <fullName evidence="4">Outer membrane protein beta-barrel domain-containing protein</fullName>
    </recommendedName>
</protein>
<keyword evidence="3" id="KW-1185">Reference proteome</keyword>
<dbReference type="Proteomes" id="UP000266183">
    <property type="component" value="Chromosome"/>
</dbReference>
<organism evidence="2 3">
    <name type="scientific">Chryseolinea soli</name>
    <dbReference type="NCBI Taxonomy" id="2321403"/>
    <lineage>
        <taxon>Bacteria</taxon>
        <taxon>Pseudomonadati</taxon>
        <taxon>Bacteroidota</taxon>
        <taxon>Cytophagia</taxon>
        <taxon>Cytophagales</taxon>
        <taxon>Fulvivirgaceae</taxon>
        <taxon>Chryseolinea</taxon>
    </lineage>
</organism>
<dbReference type="KEGG" id="chk:D4L85_13325"/>
<gene>
    <name evidence="2" type="ORF">D4L85_13325</name>
</gene>
<evidence type="ECO:0000313" key="2">
    <source>
        <dbReference type="EMBL" id="AYB31495.1"/>
    </source>
</evidence>
<proteinExistence type="predicted"/>
<reference evidence="3" key="1">
    <citation type="submission" date="2018-09" db="EMBL/GenBank/DDBJ databases">
        <title>Chryseolinea sp. KIS68-18 isolated from soil.</title>
        <authorList>
            <person name="Weon H.-Y."/>
            <person name="Kwon S.-W."/>
            <person name="Lee S.A."/>
        </authorList>
    </citation>
    <scope>NUCLEOTIDE SEQUENCE [LARGE SCALE GENOMIC DNA]</scope>
    <source>
        <strain evidence="3">KIS68-18</strain>
    </source>
</reference>
<name>A0A385SNH7_9BACT</name>
<evidence type="ECO:0000313" key="3">
    <source>
        <dbReference type="Proteomes" id="UP000266183"/>
    </source>
</evidence>
<evidence type="ECO:0008006" key="4">
    <source>
        <dbReference type="Google" id="ProtNLM"/>
    </source>
</evidence>
<dbReference type="AlphaFoldDB" id="A0A385SNH7"/>
<feature type="chain" id="PRO_5017295620" description="Outer membrane protein beta-barrel domain-containing protein" evidence="1">
    <location>
        <begin position="20"/>
        <end position="245"/>
    </location>
</feature>
<dbReference type="EMBL" id="CP032382">
    <property type="protein sequence ID" value="AYB31495.1"/>
    <property type="molecule type" value="Genomic_DNA"/>
</dbReference>
<dbReference type="RefSeq" id="WP_119754766.1">
    <property type="nucleotide sequence ID" value="NZ_CP032382.1"/>
</dbReference>
<accession>A0A385SNH7</accession>
<sequence length="245" mass="27926">MKHVPLFAILLCAMAPAMAQTRFNLSAGLLGNHLIVSETPSYIKVNDYLLYTEGIRVEGKQTLGFMAGVEVQQQIRKWSIYTGAHFVYQQASVTYHNDNLFFYDNHPPFEEHRFAIGIKQNFSMLQIPLGVMIPVYRKFYVDVAFRANAVLALKKTEKPNDPEYAYQLVSLQQRDVNQFLFEASAGLAYQTSAYTAKVTYSRGLNPLQKKSHNCYNNLIPADLYFSGINLSLGVNINRLFSFNRK</sequence>
<feature type="signal peptide" evidence="1">
    <location>
        <begin position="1"/>
        <end position="19"/>
    </location>
</feature>